<dbReference type="InterPro" id="IPR000195">
    <property type="entry name" value="Rab-GAP-TBC_dom"/>
</dbReference>
<dbReference type="InterPro" id="IPR050302">
    <property type="entry name" value="Rab_GAP_TBC_domain"/>
</dbReference>
<dbReference type="GO" id="GO:0031267">
    <property type="term" value="F:small GTPase binding"/>
    <property type="evidence" value="ECO:0007669"/>
    <property type="project" value="TreeGrafter"/>
</dbReference>
<dbReference type="GO" id="GO:0005935">
    <property type="term" value="C:cellular bud neck"/>
    <property type="evidence" value="ECO:0007669"/>
    <property type="project" value="EnsemblFungi"/>
</dbReference>
<feature type="domain" description="Rab-GAP TBC" evidence="2">
    <location>
        <begin position="318"/>
        <end position="547"/>
    </location>
</feature>
<reference evidence="3 4" key="1">
    <citation type="submission" date="2015-10" db="EMBL/GenBank/DDBJ databases">
        <title>Draft genomes sequences of Candida glabrata isolates 1A, 1B, 2A, 2B, 3A and 3B.</title>
        <authorList>
            <person name="Haavelsrud O.E."/>
            <person name="Gaustad P."/>
        </authorList>
    </citation>
    <scope>NUCLEOTIDE SEQUENCE [LARGE SCALE GENOMIC DNA]</scope>
    <source>
        <strain evidence="3">910700640</strain>
    </source>
</reference>
<dbReference type="GO" id="GO:0005829">
    <property type="term" value="C:cytosol"/>
    <property type="evidence" value="ECO:0007669"/>
    <property type="project" value="EnsemblFungi"/>
</dbReference>
<dbReference type="SMART" id="SM00164">
    <property type="entry name" value="TBC"/>
    <property type="match status" value="1"/>
</dbReference>
<dbReference type="GO" id="GO:0000131">
    <property type="term" value="C:incipient cellular bud site"/>
    <property type="evidence" value="ECO:0007669"/>
    <property type="project" value="EnsemblFungi"/>
</dbReference>
<protein>
    <submittedName>
        <fullName evidence="3">GTPase-activating protein GYP3</fullName>
    </submittedName>
</protein>
<feature type="region of interest" description="Disordered" evidence="1">
    <location>
        <begin position="177"/>
        <end position="225"/>
    </location>
</feature>
<dbReference type="GO" id="GO:0000133">
    <property type="term" value="C:polarisome"/>
    <property type="evidence" value="ECO:0007669"/>
    <property type="project" value="EnsemblFungi"/>
</dbReference>
<feature type="compositionally biased region" description="Polar residues" evidence="1">
    <location>
        <begin position="208"/>
        <end position="218"/>
    </location>
</feature>
<dbReference type="VEuPathDB" id="FungiDB:B1J91_M03641g"/>
<dbReference type="FunFam" id="1.10.472.80:FF:000057">
    <property type="entry name" value="GTPase-activating protein"/>
    <property type="match status" value="1"/>
</dbReference>
<dbReference type="VEuPathDB" id="FungiDB:CAGL0M03641g"/>
<dbReference type="PROSITE" id="PS50086">
    <property type="entry name" value="TBC_RABGAP"/>
    <property type="match status" value="1"/>
</dbReference>
<dbReference type="Proteomes" id="UP000054886">
    <property type="component" value="Unassembled WGS sequence"/>
</dbReference>
<dbReference type="GO" id="GO:0070649">
    <property type="term" value="P:formin-nucleated actin cable assembly"/>
    <property type="evidence" value="ECO:0007669"/>
    <property type="project" value="EnsemblFungi"/>
</dbReference>
<comment type="caution">
    <text evidence="3">The sequence shown here is derived from an EMBL/GenBank/DDBJ whole genome shotgun (WGS) entry which is preliminary data.</text>
</comment>
<dbReference type="SUPFAM" id="SSF47923">
    <property type="entry name" value="Ypt/Rab-GAP domain of gyp1p"/>
    <property type="match status" value="2"/>
</dbReference>
<dbReference type="GO" id="GO:0000329">
    <property type="term" value="C:fungal-type vacuole membrane"/>
    <property type="evidence" value="ECO:0007669"/>
    <property type="project" value="EnsemblFungi"/>
</dbReference>
<evidence type="ECO:0000313" key="3">
    <source>
        <dbReference type="EMBL" id="KTB08040.1"/>
    </source>
</evidence>
<dbReference type="PANTHER" id="PTHR47219">
    <property type="entry name" value="RAB GTPASE-ACTIVATING PROTEIN 1-LIKE"/>
    <property type="match status" value="1"/>
</dbReference>
<dbReference type="GO" id="GO:0005886">
    <property type="term" value="C:plasma membrane"/>
    <property type="evidence" value="ECO:0007669"/>
    <property type="project" value="EnsemblFungi"/>
</dbReference>
<dbReference type="EMBL" id="LLZZ01000106">
    <property type="protein sequence ID" value="KTB08040.1"/>
    <property type="molecule type" value="Genomic_DNA"/>
</dbReference>
<evidence type="ECO:0000256" key="1">
    <source>
        <dbReference type="SAM" id="MobiDB-lite"/>
    </source>
</evidence>
<dbReference type="GO" id="GO:0006897">
    <property type="term" value="P:endocytosis"/>
    <property type="evidence" value="ECO:0007669"/>
    <property type="project" value="EnsemblFungi"/>
</dbReference>
<dbReference type="AlphaFoldDB" id="A0A0W0D8A9"/>
<dbReference type="Gene3D" id="1.10.8.270">
    <property type="entry name" value="putative rabgap domain of human tbc1 domain family member 14 like domains"/>
    <property type="match status" value="1"/>
</dbReference>
<dbReference type="GO" id="GO:0005934">
    <property type="term" value="C:cellular bud tip"/>
    <property type="evidence" value="ECO:0007669"/>
    <property type="project" value="EnsemblFungi"/>
</dbReference>
<dbReference type="GO" id="GO:0005770">
    <property type="term" value="C:late endosome"/>
    <property type="evidence" value="ECO:0007669"/>
    <property type="project" value="EnsemblFungi"/>
</dbReference>
<evidence type="ECO:0000259" key="2">
    <source>
        <dbReference type="PROSITE" id="PS50086"/>
    </source>
</evidence>
<organism evidence="3 4">
    <name type="scientific">Candida glabrata</name>
    <name type="common">Yeast</name>
    <name type="synonym">Torulopsis glabrata</name>
    <dbReference type="NCBI Taxonomy" id="5478"/>
    <lineage>
        <taxon>Eukaryota</taxon>
        <taxon>Fungi</taxon>
        <taxon>Dikarya</taxon>
        <taxon>Ascomycota</taxon>
        <taxon>Saccharomycotina</taxon>
        <taxon>Saccharomycetes</taxon>
        <taxon>Saccharomycetales</taxon>
        <taxon>Saccharomycetaceae</taxon>
        <taxon>Nakaseomyces</taxon>
    </lineage>
</organism>
<dbReference type="InterPro" id="IPR035969">
    <property type="entry name" value="Rab-GAP_TBC_sf"/>
</dbReference>
<feature type="compositionally biased region" description="Polar residues" evidence="1">
    <location>
        <begin position="80"/>
        <end position="93"/>
    </location>
</feature>
<dbReference type="FunFam" id="1.10.8.270:FF:000026">
    <property type="entry name" value="TBC (Tre-2/Bub2/Cdc16) domain family"/>
    <property type="match status" value="1"/>
</dbReference>
<dbReference type="GO" id="GO:0006887">
    <property type="term" value="P:exocytosis"/>
    <property type="evidence" value="ECO:0007669"/>
    <property type="project" value="EnsemblFungi"/>
</dbReference>
<name>A0A0W0D8A9_CANGB</name>
<dbReference type="Gene3D" id="1.10.472.80">
    <property type="entry name" value="Ypt/Rab-GAP domain of gyp1p, domain 3"/>
    <property type="match status" value="1"/>
</dbReference>
<dbReference type="GO" id="GO:0032880">
    <property type="term" value="P:regulation of protein localization"/>
    <property type="evidence" value="ECO:0007669"/>
    <property type="project" value="EnsemblFungi"/>
</dbReference>
<dbReference type="VEuPathDB" id="FungiDB:GVI51_M03553"/>
<dbReference type="PANTHER" id="PTHR47219:SF20">
    <property type="entry name" value="TBC1 DOMAIN FAMILY MEMBER 2B"/>
    <property type="match status" value="1"/>
</dbReference>
<proteinExistence type="predicted"/>
<accession>A0A0W0D8A9</accession>
<evidence type="ECO:0000313" key="4">
    <source>
        <dbReference type="Proteomes" id="UP000054886"/>
    </source>
</evidence>
<feature type="region of interest" description="Disordered" evidence="1">
    <location>
        <begin position="1"/>
        <end position="94"/>
    </location>
</feature>
<sequence length="721" mass="82626">MSSENLIDDAGVVSETTQPQEVHGSTDAPARTQDSDDVPKSNRAVLSTAGLRLTHASRSDLKKPVLGFPKKSPSLPNFHENVQSDNENNSDPTLSKLLDESKFVHNSHRLNFSLLKDDQPIDESDDTSGIETKEVKIEVKSQLHVPKTHKRTATLGGVSMNEDDGNLSVIDMYGDEVESRVSKPQVPAEATQVDNDESQDEEVPPHAGSNTSENPGQHNTEKATTEAAMTQEMLREQQIKADRRQSTFHYDRYGFKKQTNYVSEAKYDSWWNEYSQYCIRRKHKWKQLLEKSGLPVDNDSPTRFPSKSEKLKRYVRKGIPAEWRGNAWWYFARGQDLLNRNKDRYDQLLERMEILLSSDKKKIQDLDIIERDLHRTFPDNLHFQHNSYHGDEPPLISSLRRVLVAFSLYNPKIGYCQSMNFLAGMLLLFLDEERAFWMLVIITSRYLPGVHNVNLEGVNIDQAVLMLCIKEYLPEIWPYINPELKTINKTSNSLGIKNGGSTGVKNEFLYKLPPITLCTASWFMGCFVGVMPVETTLRVWDCMFYEESHFLFKISLAIFKLCENDLNKVRNNGSSLLPNYMNGNHKSMSKDESDMEVFQIIQVFPKSLIDPNDIFDKIILKKRLSFNRLDQEEIDRCRKYVATQRQKYKKFHDNGKNATFSGVNEDVPPAGESGTRIASDTINEALSSEIYGFKKGLTGVHWNNSIKEKVRQMRKKIDKDD</sequence>
<dbReference type="GO" id="GO:0005096">
    <property type="term" value="F:GTPase activator activity"/>
    <property type="evidence" value="ECO:0007669"/>
    <property type="project" value="EnsemblFungi"/>
</dbReference>
<dbReference type="VEuPathDB" id="FungiDB:GWK60_M03553"/>
<dbReference type="GO" id="GO:0043332">
    <property type="term" value="C:mating projection tip"/>
    <property type="evidence" value="ECO:0007669"/>
    <property type="project" value="EnsemblFungi"/>
</dbReference>
<dbReference type="Pfam" id="PF00566">
    <property type="entry name" value="RabGAP-TBC"/>
    <property type="match status" value="2"/>
</dbReference>
<gene>
    <name evidence="3" type="ORF">AO440_004012</name>
</gene>